<keyword evidence="2 3" id="KW-0378">Hydrolase</keyword>
<name>A0ABT9VWB6_9BACI</name>
<dbReference type="InterPro" id="IPR020084">
    <property type="entry name" value="NUDIX_hydrolase_CS"/>
</dbReference>
<feature type="domain" description="Nudix hydrolase" evidence="4">
    <location>
        <begin position="15"/>
        <end position="147"/>
    </location>
</feature>
<protein>
    <submittedName>
        <fullName evidence="5">8-oxo-dGTP pyrophosphatase MutT (NUDIX family)</fullName>
    </submittedName>
</protein>
<gene>
    <name evidence="5" type="ORF">J2S11_001167</name>
</gene>
<sequence>MEYMKGLRKLIGTKPVIMAGSCVIVKNCEDRLLFQQRSDTGEWGLPGGALELGESLEEAAKRELFEETGLIVKTMKLLAVLSGQEMYFKYPHGDEVYNVTAVYETTEVEGSLVMNDGESTKLLYLSVDEAQMNLNSVAYQILKKTGYLK</sequence>
<keyword evidence="6" id="KW-1185">Reference proteome</keyword>
<accession>A0ABT9VWB6</accession>
<evidence type="ECO:0000259" key="4">
    <source>
        <dbReference type="PROSITE" id="PS51462"/>
    </source>
</evidence>
<proteinExistence type="inferred from homology"/>
<dbReference type="Proteomes" id="UP001235840">
    <property type="component" value="Unassembled WGS sequence"/>
</dbReference>
<dbReference type="InterPro" id="IPR015797">
    <property type="entry name" value="NUDIX_hydrolase-like_dom_sf"/>
</dbReference>
<dbReference type="Gene3D" id="3.90.79.10">
    <property type="entry name" value="Nucleoside Triphosphate Pyrophosphohydrolase"/>
    <property type="match status" value="1"/>
</dbReference>
<dbReference type="InterPro" id="IPR000086">
    <property type="entry name" value="NUDIX_hydrolase_dom"/>
</dbReference>
<evidence type="ECO:0000313" key="6">
    <source>
        <dbReference type="Proteomes" id="UP001235840"/>
    </source>
</evidence>
<evidence type="ECO:0000256" key="3">
    <source>
        <dbReference type="RuleBase" id="RU003476"/>
    </source>
</evidence>
<dbReference type="PRINTS" id="PR00502">
    <property type="entry name" value="NUDIXFAMILY"/>
</dbReference>
<evidence type="ECO:0000256" key="2">
    <source>
        <dbReference type="ARBA" id="ARBA00022801"/>
    </source>
</evidence>
<dbReference type="PANTHER" id="PTHR43046:SF2">
    <property type="entry name" value="8-OXO-DGTP DIPHOSPHATASE-RELATED"/>
    <property type="match status" value="1"/>
</dbReference>
<evidence type="ECO:0000313" key="5">
    <source>
        <dbReference type="EMBL" id="MDQ0165267.1"/>
    </source>
</evidence>
<dbReference type="PROSITE" id="PS00893">
    <property type="entry name" value="NUDIX_BOX"/>
    <property type="match status" value="1"/>
</dbReference>
<reference evidence="5 6" key="1">
    <citation type="submission" date="2023-07" db="EMBL/GenBank/DDBJ databases">
        <title>Genomic Encyclopedia of Type Strains, Phase IV (KMG-IV): sequencing the most valuable type-strain genomes for metagenomic binning, comparative biology and taxonomic classification.</title>
        <authorList>
            <person name="Goeker M."/>
        </authorList>
    </citation>
    <scope>NUCLEOTIDE SEQUENCE [LARGE SCALE GENOMIC DNA]</scope>
    <source>
        <strain evidence="5 6">DSM 12751</strain>
    </source>
</reference>
<evidence type="ECO:0000256" key="1">
    <source>
        <dbReference type="ARBA" id="ARBA00001946"/>
    </source>
</evidence>
<dbReference type="EMBL" id="JAUSTY010000004">
    <property type="protein sequence ID" value="MDQ0165267.1"/>
    <property type="molecule type" value="Genomic_DNA"/>
</dbReference>
<dbReference type="InterPro" id="IPR020476">
    <property type="entry name" value="Nudix_hydrolase"/>
</dbReference>
<dbReference type="PANTHER" id="PTHR43046">
    <property type="entry name" value="GDP-MANNOSE MANNOSYL HYDROLASE"/>
    <property type="match status" value="1"/>
</dbReference>
<dbReference type="PROSITE" id="PS51462">
    <property type="entry name" value="NUDIX"/>
    <property type="match status" value="1"/>
</dbReference>
<dbReference type="SUPFAM" id="SSF55811">
    <property type="entry name" value="Nudix"/>
    <property type="match status" value="1"/>
</dbReference>
<dbReference type="RefSeq" id="WP_370875459.1">
    <property type="nucleotide sequence ID" value="NZ_BAAADK010000045.1"/>
</dbReference>
<comment type="similarity">
    <text evidence="3">Belongs to the Nudix hydrolase family.</text>
</comment>
<comment type="cofactor">
    <cofactor evidence="1">
        <name>Mg(2+)</name>
        <dbReference type="ChEBI" id="CHEBI:18420"/>
    </cofactor>
</comment>
<dbReference type="CDD" id="cd04677">
    <property type="entry name" value="NUDIX_Hydrolase"/>
    <property type="match status" value="1"/>
</dbReference>
<comment type="caution">
    <text evidence="5">The sequence shown here is derived from an EMBL/GenBank/DDBJ whole genome shotgun (WGS) entry which is preliminary data.</text>
</comment>
<dbReference type="Pfam" id="PF00293">
    <property type="entry name" value="NUDIX"/>
    <property type="match status" value="1"/>
</dbReference>
<organism evidence="5 6">
    <name type="scientific">Caldalkalibacillus horti</name>
    <dbReference type="NCBI Taxonomy" id="77523"/>
    <lineage>
        <taxon>Bacteria</taxon>
        <taxon>Bacillati</taxon>
        <taxon>Bacillota</taxon>
        <taxon>Bacilli</taxon>
        <taxon>Bacillales</taxon>
        <taxon>Bacillaceae</taxon>
        <taxon>Caldalkalibacillus</taxon>
    </lineage>
</organism>